<evidence type="ECO:0000313" key="1">
    <source>
        <dbReference type="EMBL" id="KAB8302622.1"/>
    </source>
</evidence>
<name>A0A5N6KG04_MONLA</name>
<dbReference type="AlphaFoldDB" id="A0A5N6KG04"/>
<gene>
    <name evidence="1" type="ORF">EYC80_005992</name>
</gene>
<protein>
    <submittedName>
        <fullName evidence="1">Uncharacterized protein</fullName>
    </submittedName>
</protein>
<reference evidence="1 2" key="1">
    <citation type="submission" date="2019-06" db="EMBL/GenBank/DDBJ databases">
        <title>Genome Sequence of the Brown Rot Fungal Pathogen Monilinia laxa.</title>
        <authorList>
            <person name="De Miccolis Angelini R.M."/>
            <person name="Landi L."/>
            <person name="Abate D."/>
            <person name="Pollastro S."/>
            <person name="Romanazzi G."/>
            <person name="Faretra F."/>
        </authorList>
    </citation>
    <scope>NUCLEOTIDE SEQUENCE [LARGE SCALE GENOMIC DNA]</scope>
    <source>
        <strain evidence="1 2">Mlax316</strain>
    </source>
</reference>
<comment type="caution">
    <text evidence="1">The sequence shown here is derived from an EMBL/GenBank/DDBJ whole genome shotgun (WGS) entry which is preliminary data.</text>
</comment>
<proteinExistence type="predicted"/>
<evidence type="ECO:0000313" key="2">
    <source>
        <dbReference type="Proteomes" id="UP000326757"/>
    </source>
</evidence>
<accession>A0A5N6KG04</accession>
<dbReference type="Proteomes" id="UP000326757">
    <property type="component" value="Unassembled WGS sequence"/>
</dbReference>
<dbReference type="EMBL" id="VIGI01000003">
    <property type="protein sequence ID" value="KAB8302622.1"/>
    <property type="molecule type" value="Genomic_DNA"/>
</dbReference>
<sequence>MHSRQSFKSCMPLSPHVKPLYLKDLGGFAMECILIAHKISTQPICSSYRPSSHITNLVVSRVDVTYIEGLAKQQLIVFFTHHVGN</sequence>
<organism evidence="1 2">
    <name type="scientific">Monilinia laxa</name>
    <name type="common">Brown rot fungus</name>
    <name type="synonym">Sclerotinia laxa</name>
    <dbReference type="NCBI Taxonomy" id="61186"/>
    <lineage>
        <taxon>Eukaryota</taxon>
        <taxon>Fungi</taxon>
        <taxon>Dikarya</taxon>
        <taxon>Ascomycota</taxon>
        <taxon>Pezizomycotina</taxon>
        <taxon>Leotiomycetes</taxon>
        <taxon>Helotiales</taxon>
        <taxon>Sclerotiniaceae</taxon>
        <taxon>Monilinia</taxon>
    </lineage>
</organism>
<keyword evidence="2" id="KW-1185">Reference proteome</keyword>